<dbReference type="RefSeq" id="WP_344056376.1">
    <property type="nucleotide sequence ID" value="NZ_BAAALN010000006.1"/>
</dbReference>
<evidence type="ECO:0000256" key="1">
    <source>
        <dbReference type="SAM" id="Phobius"/>
    </source>
</evidence>
<feature type="transmembrane region" description="Helical" evidence="1">
    <location>
        <begin position="30"/>
        <end position="53"/>
    </location>
</feature>
<accession>A0ABN1WBV9</accession>
<keyword evidence="1" id="KW-1133">Transmembrane helix</keyword>
<evidence type="ECO:0000313" key="3">
    <source>
        <dbReference type="Proteomes" id="UP001500653"/>
    </source>
</evidence>
<keyword evidence="1" id="KW-0812">Transmembrane</keyword>
<keyword evidence="3" id="KW-1185">Reference proteome</keyword>
<feature type="transmembrane region" description="Helical" evidence="1">
    <location>
        <begin position="59"/>
        <end position="75"/>
    </location>
</feature>
<dbReference type="Proteomes" id="UP001500653">
    <property type="component" value="Unassembled WGS sequence"/>
</dbReference>
<gene>
    <name evidence="2" type="ORF">GCM10009676_25250</name>
</gene>
<evidence type="ECO:0000313" key="2">
    <source>
        <dbReference type="EMBL" id="GAA1239511.1"/>
    </source>
</evidence>
<comment type="caution">
    <text evidence="2">The sequence shown here is derived from an EMBL/GenBank/DDBJ whole genome shotgun (WGS) entry which is preliminary data.</text>
</comment>
<dbReference type="EMBL" id="BAAALN010000006">
    <property type="protein sequence ID" value="GAA1239511.1"/>
    <property type="molecule type" value="Genomic_DNA"/>
</dbReference>
<organism evidence="2 3">
    <name type="scientific">Prauserella halophila</name>
    <dbReference type="NCBI Taxonomy" id="185641"/>
    <lineage>
        <taxon>Bacteria</taxon>
        <taxon>Bacillati</taxon>
        <taxon>Actinomycetota</taxon>
        <taxon>Actinomycetes</taxon>
        <taxon>Pseudonocardiales</taxon>
        <taxon>Pseudonocardiaceae</taxon>
        <taxon>Prauserella</taxon>
    </lineage>
</organism>
<keyword evidence="1" id="KW-0472">Membrane</keyword>
<name>A0ABN1WBV9_9PSEU</name>
<protein>
    <submittedName>
        <fullName evidence="2">Uncharacterized protein</fullName>
    </submittedName>
</protein>
<sequence>MHTPNNPQAAHTRNTAHVVRREWRLPPRSLFGAWWALGTAMFWVIIAALVTLTVDTRDAIIGMVLAVVVYGAVNYV</sequence>
<proteinExistence type="predicted"/>
<reference evidence="2 3" key="1">
    <citation type="journal article" date="2019" name="Int. J. Syst. Evol. Microbiol.">
        <title>The Global Catalogue of Microorganisms (GCM) 10K type strain sequencing project: providing services to taxonomists for standard genome sequencing and annotation.</title>
        <authorList>
            <consortium name="The Broad Institute Genomics Platform"/>
            <consortium name="The Broad Institute Genome Sequencing Center for Infectious Disease"/>
            <person name="Wu L."/>
            <person name="Ma J."/>
        </authorList>
    </citation>
    <scope>NUCLEOTIDE SEQUENCE [LARGE SCALE GENOMIC DNA]</scope>
    <source>
        <strain evidence="2 3">JCM 13023</strain>
    </source>
</reference>